<dbReference type="InterPro" id="IPR028082">
    <property type="entry name" value="Peripla_BP_I"/>
</dbReference>
<keyword evidence="2 5" id="KW-0238">DNA-binding</keyword>
<evidence type="ECO:0000256" key="3">
    <source>
        <dbReference type="ARBA" id="ARBA00023163"/>
    </source>
</evidence>
<gene>
    <name evidence="5" type="ORF">BJ984_000574</name>
</gene>
<dbReference type="Gene3D" id="3.40.50.2300">
    <property type="match status" value="2"/>
</dbReference>
<dbReference type="SUPFAM" id="SSF47413">
    <property type="entry name" value="lambda repressor-like DNA-binding domains"/>
    <property type="match status" value="1"/>
</dbReference>
<dbReference type="PANTHER" id="PTHR30146:SF153">
    <property type="entry name" value="LACTOSE OPERON REPRESSOR"/>
    <property type="match status" value="1"/>
</dbReference>
<accession>A0A852SAP4</accession>
<dbReference type="AlphaFoldDB" id="A0A852SAP4"/>
<name>A0A852SAP4_9MICO</name>
<dbReference type="PANTHER" id="PTHR30146">
    <property type="entry name" value="LACI-RELATED TRANSCRIPTIONAL REPRESSOR"/>
    <property type="match status" value="1"/>
</dbReference>
<keyword evidence="3" id="KW-0804">Transcription</keyword>
<dbReference type="InterPro" id="IPR010982">
    <property type="entry name" value="Lambda_DNA-bd_dom_sf"/>
</dbReference>
<dbReference type="EMBL" id="JACCBM010000001">
    <property type="protein sequence ID" value="NYD69416.1"/>
    <property type="molecule type" value="Genomic_DNA"/>
</dbReference>
<evidence type="ECO:0000313" key="5">
    <source>
        <dbReference type="EMBL" id="NYD69416.1"/>
    </source>
</evidence>
<sequence length="347" mass="37071">MSEPRPAPQRAATIYDVARMAGVSHQTVARFLTGTGGIRPANKVRVEQALAELNYRPNRTARSLATNRTFRLGALGYELSGTGPSKTMQGASEAARRAGYSLDIVSLDPMKDTELDEALDVLNNRDLEGVLATAPTDAVSAALDALDLGVPIVVDRGSDLEAMIASETADGALPDVGPFAAVRHLIDLGHTRIAHLAGPADWISARSRIAAYERTLRHHGLEPLPLVAGDWSSRSGYLAAPDVLALQPTAVFASNDRMALGLMKRMHEQGIRIPTDISVVGFDDLAEAEFFHPSLTTVRQDFDAMGRAAAETLIAMIEHPDELPHVPYPVPELVVRESTGPAPGTPA</sequence>
<keyword evidence="6" id="KW-1185">Reference proteome</keyword>
<evidence type="ECO:0000256" key="2">
    <source>
        <dbReference type="ARBA" id="ARBA00023125"/>
    </source>
</evidence>
<dbReference type="RefSeq" id="WP_179546748.1">
    <property type="nucleotide sequence ID" value="NZ_BSEW01000001.1"/>
</dbReference>
<feature type="domain" description="HTH lacI-type" evidence="4">
    <location>
        <begin position="12"/>
        <end position="66"/>
    </location>
</feature>
<dbReference type="SMART" id="SM00354">
    <property type="entry name" value="HTH_LACI"/>
    <property type="match status" value="1"/>
</dbReference>
<dbReference type="CDD" id="cd01392">
    <property type="entry name" value="HTH_LacI"/>
    <property type="match status" value="1"/>
</dbReference>
<evidence type="ECO:0000256" key="1">
    <source>
        <dbReference type="ARBA" id="ARBA00023015"/>
    </source>
</evidence>
<evidence type="ECO:0000313" key="6">
    <source>
        <dbReference type="Proteomes" id="UP000549913"/>
    </source>
</evidence>
<dbReference type="Pfam" id="PF13377">
    <property type="entry name" value="Peripla_BP_3"/>
    <property type="match status" value="1"/>
</dbReference>
<dbReference type="InterPro" id="IPR000843">
    <property type="entry name" value="HTH_LacI"/>
</dbReference>
<dbReference type="Pfam" id="PF00356">
    <property type="entry name" value="LacI"/>
    <property type="match status" value="1"/>
</dbReference>
<dbReference type="InterPro" id="IPR046335">
    <property type="entry name" value="LacI/GalR-like_sensor"/>
</dbReference>
<dbReference type="GO" id="GO:0000976">
    <property type="term" value="F:transcription cis-regulatory region binding"/>
    <property type="evidence" value="ECO:0007669"/>
    <property type="project" value="TreeGrafter"/>
</dbReference>
<dbReference type="Gene3D" id="1.10.260.40">
    <property type="entry name" value="lambda repressor-like DNA-binding domains"/>
    <property type="match status" value="1"/>
</dbReference>
<keyword evidence="1" id="KW-0805">Transcription regulation</keyword>
<dbReference type="CDD" id="cd01574">
    <property type="entry name" value="PBP1_LacI"/>
    <property type="match status" value="1"/>
</dbReference>
<dbReference type="Proteomes" id="UP000549913">
    <property type="component" value="Unassembled WGS sequence"/>
</dbReference>
<evidence type="ECO:0000259" key="4">
    <source>
        <dbReference type="PROSITE" id="PS50932"/>
    </source>
</evidence>
<comment type="caution">
    <text evidence="5">The sequence shown here is derived from an EMBL/GenBank/DDBJ whole genome shotgun (WGS) entry which is preliminary data.</text>
</comment>
<dbReference type="GO" id="GO:0003700">
    <property type="term" value="F:DNA-binding transcription factor activity"/>
    <property type="evidence" value="ECO:0007669"/>
    <property type="project" value="TreeGrafter"/>
</dbReference>
<reference evidence="5 6" key="1">
    <citation type="submission" date="2020-07" db="EMBL/GenBank/DDBJ databases">
        <title>Sequencing the genomes of 1000 actinobacteria strains.</title>
        <authorList>
            <person name="Klenk H.-P."/>
        </authorList>
    </citation>
    <scope>NUCLEOTIDE SEQUENCE [LARGE SCALE GENOMIC DNA]</scope>
    <source>
        <strain evidence="5 6">DSM 26474</strain>
    </source>
</reference>
<proteinExistence type="predicted"/>
<dbReference type="SUPFAM" id="SSF53822">
    <property type="entry name" value="Periplasmic binding protein-like I"/>
    <property type="match status" value="1"/>
</dbReference>
<organism evidence="5 6">
    <name type="scientific">Herbiconiux flava</name>
    <dbReference type="NCBI Taxonomy" id="881268"/>
    <lineage>
        <taxon>Bacteria</taxon>
        <taxon>Bacillati</taxon>
        <taxon>Actinomycetota</taxon>
        <taxon>Actinomycetes</taxon>
        <taxon>Micrococcales</taxon>
        <taxon>Microbacteriaceae</taxon>
        <taxon>Herbiconiux</taxon>
    </lineage>
</organism>
<dbReference type="PROSITE" id="PS50932">
    <property type="entry name" value="HTH_LACI_2"/>
    <property type="match status" value="1"/>
</dbReference>
<dbReference type="PROSITE" id="PS00356">
    <property type="entry name" value="HTH_LACI_1"/>
    <property type="match status" value="1"/>
</dbReference>
<protein>
    <submittedName>
        <fullName evidence="5">DNA-binding LacI/PurR family transcriptional regulator</fullName>
    </submittedName>
</protein>